<proteinExistence type="predicted"/>
<dbReference type="EMBL" id="JBGNUJ010000006">
    <property type="protein sequence ID" value="KAL3958876.1"/>
    <property type="molecule type" value="Genomic_DNA"/>
</dbReference>
<accession>A0ACC4DR79</accession>
<sequence>MCVWVTSQYYTSCGCTIEERTQHPDLLEGCKHKRE</sequence>
<protein>
    <submittedName>
        <fullName evidence="1">Uncharacterized protein</fullName>
    </submittedName>
</protein>
<dbReference type="Proteomes" id="UP001638806">
    <property type="component" value="Unassembled WGS sequence"/>
</dbReference>
<evidence type="ECO:0000313" key="2">
    <source>
        <dbReference type="Proteomes" id="UP001638806"/>
    </source>
</evidence>
<evidence type="ECO:0000313" key="1">
    <source>
        <dbReference type="EMBL" id="KAL3958876.1"/>
    </source>
</evidence>
<keyword evidence="2" id="KW-1185">Reference proteome</keyword>
<gene>
    <name evidence="1" type="ORF">ACCO45_007038</name>
</gene>
<name>A0ACC4DR79_PURLI</name>
<organism evidence="1 2">
    <name type="scientific">Purpureocillium lilacinum</name>
    <name type="common">Paecilomyces lilacinus</name>
    <dbReference type="NCBI Taxonomy" id="33203"/>
    <lineage>
        <taxon>Eukaryota</taxon>
        <taxon>Fungi</taxon>
        <taxon>Dikarya</taxon>
        <taxon>Ascomycota</taxon>
        <taxon>Pezizomycotina</taxon>
        <taxon>Sordariomycetes</taxon>
        <taxon>Hypocreomycetidae</taxon>
        <taxon>Hypocreales</taxon>
        <taxon>Ophiocordycipitaceae</taxon>
        <taxon>Purpureocillium</taxon>
    </lineage>
</organism>
<reference evidence="1" key="1">
    <citation type="submission" date="2024-12" db="EMBL/GenBank/DDBJ databases">
        <title>Comparative genomics and development of molecular markers within Purpureocillium lilacinum and among Purpureocillium species.</title>
        <authorList>
            <person name="Yeh Z.-Y."/>
            <person name="Ni N.-T."/>
            <person name="Lo P.-H."/>
            <person name="Mushyakhwo K."/>
            <person name="Lin C.-F."/>
            <person name="Nai Y.-S."/>
        </authorList>
    </citation>
    <scope>NUCLEOTIDE SEQUENCE</scope>
    <source>
        <strain evidence="1">NCHU-NPUST-175</strain>
    </source>
</reference>
<comment type="caution">
    <text evidence="1">The sequence shown here is derived from an EMBL/GenBank/DDBJ whole genome shotgun (WGS) entry which is preliminary data.</text>
</comment>